<proteinExistence type="predicted"/>
<organism evidence="2 3">
    <name type="scientific">Trichoglossum hirsutum</name>
    <dbReference type="NCBI Taxonomy" id="265104"/>
    <lineage>
        <taxon>Eukaryota</taxon>
        <taxon>Fungi</taxon>
        <taxon>Dikarya</taxon>
        <taxon>Ascomycota</taxon>
        <taxon>Pezizomycotina</taxon>
        <taxon>Geoglossomycetes</taxon>
        <taxon>Geoglossales</taxon>
        <taxon>Geoglossaceae</taxon>
        <taxon>Trichoglossum</taxon>
    </lineage>
</organism>
<dbReference type="InterPro" id="IPR040347">
    <property type="entry name" value="YBP1/2"/>
</dbReference>
<feature type="compositionally biased region" description="Basic and acidic residues" evidence="1">
    <location>
        <begin position="132"/>
        <end position="147"/>
    </location>
</feature>
<dbReference type="Proteomes" id="UP000750711">
    <property type="component" value="Unassembled WGS sequence"/>
</dbReference>
<protein>
    <recommendedName>
        <fullName evidence="4">DUF1760-domain-containing protein</fullName>
    </recommendedName>
</protein>
<dbReference type="InterPro" id="IPR013877">
    <property type="entry name" value="YAP-bd/ALF4/Glomulin"/>
</dbReference>
<feature type="region of interest" description="Disordered" evidence="1">
    <location>
        <begin position="123"/>
        <end position="158"/>
    </location>
</feature>
<reference evidence="2" key="1">
    <citation type="submission" date="2021-03" db="EMBL/GenBank/DDBJ databases">
        <title>Comparative genomics and phylogenomic investigation of the class Geoglossomycetes provide insights into ecological specialization and systematics.</title>
        <authorList>
            <person name="Melie T."/>
            <person name="Pirro S."/>
            <person name="Miller A.N."/>
            <person name="Quandt A."/>
        </authorList>
    </citation>
    <scope>NUCLEOTIDE SEQUENCE</scope>
    <source>
        <strain evidence="2">CAQ_001_2017</strain>
    </source>
</reference>
<dbReference type="AlphaFoldDB" id="A0A9P8LBF5"/>
<accession>A0A9P8LBF5</accession>
<evidence type="ECO:0000313" key="3">
    <source>
        <dbReference type="Proteomes" id="UP000750711"/>
    </source>
</evidence>
<dbReference type="EMBL" id="JAGHQM010000645">
    <property type="protein sequence ID" value="KAH0559249.1"/>
    <property type="molecule type" value="Genomic_DNA"/>
</dbReference>
<dbReference type="Pfam" id="PF08568">
    <property type="entry name" value="Kinetochor_Ybp2"/>
    <property type="match status" value="1"/>
</dbReference>
<dbReference type="PANTHER" id="PTHR28020:SF1">
    <property type="entry name" value="YAP1-BINDING PROTEIN 1-RELATED"/>
    <property type="match status" value="1"/>
</dbReference>
<feature type="region of interest" description="Disordered" evidence="1">
    <location>
        <begin position="235"/>
        <end position="271"/>
    </location>
</feature>
<evidence type="ECO:0000256" key="1">
    <source>
        <dbReference type="SAM" id="MobiDB-lite"/>
    </source>
</evidence>
<keyword evidence="3" id="KW-1185">Reference proteome</keyword>
<dbReference type="GO" id="GO:0005737">
    <property type="term" value="C:cytoplasm"/>
    <property type="evidence" value="ECO:0007669"/>
    <property type="project" value="TreeGrafter"/>
</dbReference>
<name>A0A9P8LBF5_9PEZI</name>
<dbReference type="GO" id="GO:0034599">
    <property type="term" value="P:cellular response to oxidative stress"/>
    <property type="evidence" value="ECO:0007669"/>
    <property type="project" value="InterPro"/>
</dbReference>
<dbReference type="PANTHER" id="PTHR28020">
    <property type="entry name" value="YAP1-BINDING PROTEIN 1-RELATED"/>
    <property type="match status" value="1"/>
</dbReference>
<sequence>MEPAPRVPLEAAIDAITLAAKEIPAEDFITYSTILDVHLASALLHYKASEQVALLRALAGILSTYSGLTENIGWDLVAVILPFLEPPDVEVHQAALACLHEVAEHGNPREVILKATESLRQIPFVGGDDDPDQRGEGDSDQENHDGQPLDLPRTPRSLSASDVSRAAELKFSTLLDLLGRLHSRIKTRYPSRFLSTSLTAVLNTYSDAVEAFSAEQKERITVEVIRFVKGVSPSRGTTRPVLPPRLSHAEVPRLTATTQNEKDPEAEADSPLLEESRIQIRLLQSFVTHVLEDYMISLSDGEVGDTPGLAWSSRIEEKWCPGKVVPGRPTFSQRFMDNPLLQARESIVGQVVALSNDLLIPDDELLRVIQQQNPNSEDESTGYEVAPPLAPSDIPLSQPGALFLLGARVFSTVLYSHDSTPSLEIQLFPAHAAVTKTFIGCDDRGGMTSIGSESVVMVDTVVGLGLWAFHTSIKDAQDGGTIHQIGDMGGGDDQFTQYLQALSLLSAHTQSPTLRYHAHLLTTSVLHAHSSDLVRLAFIRDTLEHCPFENLKASAVGWFKDETIAANSTLPLARPPDNSDTDEDKKETSIFSTPVALDTLIPFLFPDPQPMLAAPLLDAWNTFKSGFSFHLAGLNLYYFLLAAAHLSQPLDISSLRAKHDVDRVYLHPLKQVLVRFGERTEELEAGEADGGESVRADLRILGDALDKVTRALGSSEKT</sequence>
<dbReference type="InterPro" id="IPR016024">
    <property type="entry name" value="ARM-type_fold"/>
</dbReference>
<dbReference type="SUPFAM" id="SSF48371">
    <property type="entry name" value="ARM repeat"/>
    <property type="match status" value="1"/>
</dbReference>
<evidence type="ECO:0008006" key="4">
    <source>
        <dbReference type="Google" id="ProtNLM"/>
    </source>
</evidence>
<evidence type="ECO:0000313" key="2">
    <source>
        <dbReference type="EMBL" id="KAH0559249.1"/>
    </source>
</evidence>
<gene>
    <name evidence="2" type="ORF">GP486_004236</name>
</gene>
<comment type="caution">
    <text evidence="2">The sequence shown here is derived from an EMBL/GenBank/DDBJ whole genome shotgun (WGS) entry which is preliminary data.</text>
</comment>